<name>A0A6C0C2P9_9ZZZZ</name>
<sequence length="91" mass="10422">MRNVHRDDVTNHTLSKYSSAPAEDWIGDGIMYQAMLGKRDKHGNTSFRQAYETLFKRYGRATCLQMFFDGAHAFSDHHGIKATFLVSHQAE</sequence>
<dbReference type="AlphaFoldDB" id="A0A6C0C2P9"/>
<accession>A0A6C0C2P9</accession>
<evidence type="ECO:0000313" key="1">
    <source>
        <dbReference type="EMBL" id="QHS97938.1"/>
    </source>
</evidence>
<reference evidence="1" key="1">
    <citation type="journal article" date="2020" name="Nature">
        <title>Giant virus diversity and host interactions through global metagenomics.</title>
        <authorList>
            <person name="Schulz F."/>
            <person name="Roux S."/>
            <person name="Paez-Espino D."/>
            <person name="Jungbluth S."/>
            <person name="Walsh D.A."/>
            <person name="Denef V.J."/>
            <person name="McMahon K.D."/>
            <person name="Konstantinidis K.T."/>
            <person name="Eloe-Fadrosh E.A."/>
            <person name="Kyrpides N.C."/>
            <person name="Woyke T."/>
        </authorList>
    </citation>
    <scope>NUCLEOTIDE SEQUENCE</scope>
    <source>
        <strain evidence="1">GVMAG-M-3300020182-33</strain>
    </source>
</reference>
<dbReference type="EMBL" id="MN739309">
    <property type="protein sequence ID" value="QHS97938.1"/>
    <property type="molecule type" value="Genomic_DNA"/>
</dbReference>
<protein>
    <submittedName>
        <fullName evidence="1">Uncharacterized protein</fullName>
    </submittedName>
</protein>
<organism evidence="1">
    <name type="scientific">viral metagenome</name>
    <dbReference type="NCBI Taxonomy" id="1070528"/>
    <lineage>
        <taxon>unclassified sequences</taxon>
        <taxon>metagenomes</taxon>
        <taxon>organismal metagenomes</taxon>
    </lineage>
</organism>
<proteinExistence type="predicted"/>